<feature type="transmembrane region" description="Helical" evidence="1">
    <location>
        <begin position="71"/>
        <end position="94"/>
    </location>
</feature>
<organism evidence="2 3">
    <name type="scientific">Dactylosporangium cerinum</name>
    <dbReference type="NCBI Taxonomy" id="1434730"/>
    <lineage>
        <taxon>Bacteria</taxon>
        <taxon>Bacillati</taxon>
        <taxon>Actinomycetota</taxon>
        <taxon>Actinomycetes</taxon>
        <taxon>Micromonosporales</taxon>
        <taxon>Micromonosporaceae</taxon>
        <taxon>Dactylosporangium</taxon>
    </lineage>
</organism>
<reference evidence="3" key="1">
    <citation type="journal article" date="2019" name="Int. J. Syst. Evol. Microbiol.">
        <title>The Global Catalogue of Microorganisms (GCM) 10K type strain sequencing project: providing services to taxonomists for standard genome sequencing and annotation.</title>
        <authorList>
            <consortium name="The Broad Institute Genomics Platform"/>
            <consortium name="The Broad Institute Genome Sequencing Center for Infectious Disease"/>
            <person name="Wu L."/>
            <person name="Ma J."/>
        </authorList>
    </citation>
    <scope>NUCLEOTIDE SEQUENCE [LARGE SCALE GENOMIC DNA]</scope>
    <source>
        <strain evidence="3">CGMCC 4.7152</strain>
    </source>
</reference>
<feature type="transmembrane region" description="Helical" evidence="1">
    <location>
        <begin position="26"/>
        <end position="51"/>
    </location>
</feature>
<dbReference type="RefSeq" id="WP_380121710.1">
    <property type="nucleotide sequence ID" value="NZ_JBHSIU010000046.1"/>
</dbReference>
<evidence type="ECO:0000313" key="2">
    <source>
        <dbReference type="EMBL" id="MFC5003046.1"/>
    </source>
</evidence>
<proteinExistence type="predicted"/>
<keyword evidence="3" id="KW-1185">Reference proteome</keyword>
<sequence>MADDVVQNGATPGHRPGPAPRPVRQAFWLAAAGFALVAGQAVAAAVVLARFDDACTAVCGALETFDVAPSMRLRIAAAVALAGSVALLLGFATLTVPRRRDTSRSLVGGAALLSAVALLLGVVFSPENLVRAQTAAQVALYETLLPVWYTALSSVAVIGVVVLFGVAFARMGREPAVEYYQEHDPTAGWGGFTSWLDVMRR</sequence>
<keyword evidence="1" id="KW-0812">Transmembrane</keyword>
<dbReference type="EMBL" id="JBHSIU010000046">
    <property type="protein sequence ID" value="MFC5003046.1"/>
    <property type="molecule type" value="Genomic_DNA"/>
</dbReference>
<feature type="transmembrane region" description="Helical" evidence="1">
    <location>
        <begin position="106"/>
        <end position="126"/>
    </location>
</feature>
<evidence type="ECO:0000313" key="3">
    <source>
        <dbReference type="Proteomes" id="UP001595912"/>
    </source>
</evidence>
<protein>
    <submittedName>
        <fullName evidence="2">Uncharacterized protein</fullName>
    </submittedName>
</protein>
<accession>A0ABV9W7H6</accession>
<keyword evidence="1" id="KW-1133">Transmembrane helix</keyword>
<feature type="transmembrane region" description="Helical" evidence="1">
    <location>
        <begin position="146"/>
        <end position="169"/>
    </location>
</feature>
<name>A0ABV9W7H6_9ACTN</name>
<gene>
    <name evidence="2" type="ORF">ACFPIJ_35100</name>
</gene>
<evidence type="ECO:0000256" key="1">
    <source>
        <dbReference type="SAM" id="Phobius"/>
    </source>
</evidence>
<comment type="caution">
    <text evidence="2">The sequence shown here is derived from an EMBL/GenBank/DDBJ whole genome shotgun (WGS) entry which is preliminary data.</text>
</comment>
<dbReference type="Proteomes" id="UP001595912">
    <property type="component" value="Unassembled WGS sequence"/>
</dbReference>
<keyword evidence="1" id="KW-0472">Membrane</keyword>